<evidence type="ECO:0000256" key="1">
    <source>
        <dbReference type="SAM" id="MobiDB-lite"/>
    </source>
</evidence>
<dbReference type="EMBL" id="VXIV02000506">
    <property type="protein sequence ID" value="KAF6037844.1"/>
    <property type="molecule type" value="Genomic_DNA"/>
</dbReference>
<reference evidence="2" key="1">
    <citation type="submission" date="2020-06" db="EMBL/GenBank/DDBJ databases">
        <title>Draft genome of Bugula neritina, a colonial animal packing powerful symbionts and potential medicines.</title>
        <authorList>
            <person name="Rayko M."/>
        </authorList>
    </citation>
    <scope>NUCLEOTIDE SEQUENCE [LARGE SCALE GENOMIC DNA]</scope>
    <source>
        <strain evidence="2">Kwan_BN1</strain>
    </source>
</reference>
<evidence type="ECO:0000313" key="3">
    <source>
        <dbReference type="Proteomes" id="UP000593567"/>
    </source>
</evidence>
<proteinExistence type="predicted"/>
<keyword evidence="3" id="KW-1185">Reference proteome</keyword>
<evidence type="ECO:0000313" key="2">
    <source>
        <dbReference type="EMBL" id="KAF6037844.1"/>
    </source>
</evidence>
<name>A0A7J7KIW7_BUGNE</name>
<sequence length="217" mass="25008">MANLEFETKEIKDFLRRLYHCESNRDPLARRYLQRVGHNRVLPTHRRVAEKTRGAIDNTLSEIEQVLQAQAVTILSPIPPSPSLSDLPAVPMGKVHQDGAQTTSLPPILGSPSFSSRESIRRKDVLSVNQPLEFERSKTLPALVSNSRQKKERGRRPKAHNSHLEFSFLDAMEMTGWREEQRLNQLNSKVRHFCDRTEKFKQSQLDQGYILLRPITF</sequence>
<feature type="compositionally biased region" description="Basic residues" evidence="1">
    <location>
        <begin position="148"/>
        <end position="160"/>
    </location>
</feature>
<feature type="region of interest" description="Disordered" evidence="1">
    <location>
        <begin position="96"/>
        <end position="116"/>
    </location>
</feature>
<dbReference type="AlphaFoldDB" id="A0A7J7KIW7"/>
<accession>A0A7J7KIW7</accession>
<organism evidence="2 3">
    <name type="scientific">Bugula neritina</name>
    <name type="common">Brown bryozoan</name>
    <name type="synonym">Sertularia neritina</name>
    <dbReference type="NCBI Taxonomy" id="10212"/>
    <lineage>
        <taxon>Eukaryota</taxon>
        <taxon>Metazoa</taxon>
        <taxon>Spiralia</taxon>
        <taxon>Lophotrochozoa</taxon>
        <taxon>Bryozoa</taxon>
        <taxon>Gymnolaemata</taxon>
        <taxon>Cheilostomatida</taxon>
        <taxon>Flustrina</taxon>
        <taxon>Buguloidea</taxon>
        <taxon>Bugulidae</taxon>
        <taxon>Bugula</taxon>
    </lineage>
</organism>
<gene>
    <name evidence="2" type="ORF">EB796_003851</name>
</gene>
<dbReference type="Proteomes" id="UP000593567">
    <property type="component" value="Unassembled WGS sequence"/>
</dbReference>
<feature type="region of interest" description="Disordered" evidence="1">
    <location>
        <begin position="139"/>
        <end position="160"/>
    </location>
</feature>
<comment type="caution">
    <text evidence="2">The sequence shown here is derived from an EMBL/GenBank/DDBJ whole genome shotgun (WGS) entry which is preliminary data.</text>
</comment>
<protein>
    <submittedName>
        <fullName evidence="2">Uncharacterized protein</fullName>
    </submittedName>
</protein>